<dbReference type="PROSITE" id="PS50057">
    <property type="entry name" value="FERM_3"/>
    <property type="match status" value="1"/>
</dbReference>
<dbReference type="FunFam" id="1.20.120.230:FF:000002">
    <property type="entry name" value="Talin 2"/>
    <property type="match status" value="1"/>
</dbReference>
<evidence type="ECO:0000259" key="12">
    <source>
        <dbReference type="PROSITE" id="PS50945"/>
    </source>
</evidence>
<sequence length="2534" mass="271601">MVVLSLKICVRQCNVVKTMQFEPSTAVYDACRIIRERVPEAQTGQASDYGLFLSDEDPRKGIWLESGRTLDYYMLRNGDILEYKKKQKPQKIKMLDGAVKTIMVDDSKTVGELLVTICSRIGITNYEEYSLIQETVEEKKEDGMGTLKKDRTLLRDERKMEKLKAKLHTDDDLNWLDHSRTFREQGVDENETLLLRRKFFYSDQNVDSRDPVQLNLLYVQARDDILNGSHPVSFDKACEFGGIQAQIQFGPHIEHKHKPGFLDLKEFLPKEYIKQRGAEKKIFQEHKNCGEMTEIEAKVKYVKLARSLRTYGVSFFLVKEKMKSKNKLVPRLLGITKESVLRVEEKTKDVVQEWPLTTVKRWAASPKSFTLDFGEYQESYYSVQTTEGEQISQLIAGYIDIILKKKQSKDRFGLEGDEESTMLEESVSPKKSTILQQQFNRVGRVEHGSVALPGVIRSGSIGTESLSMGTMPSAQQQITMGQMHRGHMPPLSSAQQALMGTINTSMQAVQKAQIDLGEVDNLPPLGQDMASKVWIQNKMDESKHEIHSQVDAITAGTASVVNLTAGDPTDTDYTAVGCAITTISSNLTEMSKGVKLLAALMEDDVGGGNDLMRAARTLAGAVSDLLKAVEPASGEPRQTVLTAAGSIGQASGDLLRQIGESEADERFQDILMNLAKAVANAAAMLVLKAKNVAQVAEDTVLQNRVIAAATQCALSTSQLVACAKVVSPTISSPVCQEQLIEAGKLVDRSVESCVQACLSATEDGELLKQVSAAASVVSQALGDLLQHVRQYTSRGEPIGRYDQATDTIMTVTENIFSSMGDAGEMVRQARVLAQATSDLVNAMRSDAEAEVDVDNSKKLLAAAKLLADATARMVEAAKGAAAYPENEDQQQRLREAAEGLRVATNAAAQNAIKKKLINRLENAAKQAAAAATQTIAAAQNAAASNKNTAVHQQLVQSCKAVADHIPQLVQGVRGSQAKPEDLSAQLALIIASQNFLQPGGKMVTSAKSSVPTVTDQAAAMQLGQCAKNLATCLAELRTSAQKAHEACGPMEIDSALTAIQTLRSELQDAMLAAVNDQLTPLPGESLEKCAQDLGSTSKSVGSSMAQLLTCAAQGNEHYTGIAARETAQALRTLAQAARGVAASTTDPKAAAAMLDSARDVMEGSALLIHEAKQALISPGDAESQQRLAQVAKAVSHSLNSCVNCLPGQKDVDMALKSIGEASKKLLIETIPPASKSFQEAQSELNQTAADLNQSAGEVVHASRGSSRQLAFASGKFSEDFDEFLDAGIEMAGHTQKKDDQVQVIGNLKNISMASSKLLLAAKSLSVDPAAANAKNLLAAAARSVTDSINQLITLCTQQAPGQNECDNALRELEAVRGMLDNPSEPVSDLSYFDCIESVMENSKVLGESMAGISQNCKTGDVPAFGDCVGSASKALCGLTEAAGQASFLVGVSDPNSQAGHQGLVDPIQFAKANQAIQMACQNLVDPDSSPSQVLSAATIVAKHTSALCNACRLASSRTTNPVAKRHFVQSAKEVANSTANLVKTIKALDGDFSDENRSKCRVATAPLIEAVENLTTFASNPEFASIPAKISNEGFAAQEPILQSARSMLDSSTYLLKTARSLVINPKDPPTWSVLAGHSRTVSDSIKSLITAIRDKAPGQRECDSSIDNINKCIRDLEQASLAAVSQNLASRDDISLEALQEQLTSTVQEIGHLIDPVSTAARGEASQLGHKVTQLARYFEPLIKASVGVTSKLRDHQQQMTFMDQTKTLAESALQMLYAAKEGGGNPKASHTHDAIAEADQLMKEAVDDIMLTLNEAASEVGMVGGMVESIAEAMAKLDEGTPPQPEGSFVDYQTSMVKHSKAIAVTAQEMMTKSVTCPDELGGLASQVTVDYSQLAVQGRLAAYTAEPEEIGFQIKTRVQELGHGCIFLVQKAGALQITPSDGFTKRELIECARAVTEKVSLVLSALQAGNKGTQACITAASAVSGIIADLDTTIMFASAGTLNAENDESFADHRENILKTAKALVEDTKMLVSGAASGQDRLAQAAQSSAKTITQLTDVVKLGAASIGSDDPETQVVLINAIKDVAKALAELISATKCAAGKAADDPSMYQLKSAAKVMVTNVTSLLKTVKAVEDEATRGTRALEATIECIKQELAVFQSRDAPNKTTTPEEFIRMTKGITMATAKAVAAGNSARQEDIIHTANLSRKAISDMLTTCKQAAYHPEVSEEVKNRALMFGSECTTGYIDLLEQVLLVLQKPTADQKQHLAARSKRVAGAVTELIQTAEAMKADASLIVEFLKTQRNHIIFHIMFPSPLPIIHPSVQADETLNFEEQILEAAKSIAAATSALVKSASAAQRELVAQGKVGLIPANAVDDGQWSQGLISAARMVAAATSNLCEAANASVQGHASEEKLISSAKQVAASTAQLLVACKVKADQDSEAMRRLQIAGNAVKKASDNLVRAAQKAAFDKADEDNVVVKTKFVGGIAQIIAAQEEMLRKERELEEARKKLAQIRQQQYKFLPSELREDNN</sequence>
<dbReference type="InterPro" id="IPR035964">
    <property type="entry name" value="I/LWEQ_dom_sf"/>
</dbReference>
<dbReference type="FunFam" id="1.20.120.230:FF:000005">
    <property type="entry name" value="Talin 1"/>
    <property type="match status" value="1"/>
</dbReference>
<dbReference type="FunFam" id="1.20.80.10:FF:000007">
    <property type="entry name" value="Talin 2"/>
    <property type="match status" value="1"/>
</dbReference>
<dbReference type="InterPro" id="IPR019748">
    <property type="entry name" value="FERM_central"/>
</dbReference>
<feature type="coiled-coil region" evidence="10">
    <location>
        <begin position="906"/>
        <end position="933"/>
    </location>
</feature>
<dbReference type="CDD" id="cd12150">
    <property type="entry name" value="talin-RS"/>
    <property type="match status" value="1"/>
</dbReference>
<dbReference type="InterPro" id="IPR036723">
    <property type="entry name" value="Alpha-catenin/vinculin-like_sf"/>
</dbReference>
<dbReference type="SUPFAM" id="SSF109880">
    <property type="entry name" value="A middle domain of Talin 1"/>
    <property type="match status" value="1"/>
</dbReference>
<dbReference type="InterPro" id="IPR000299">
    <property type="entry name" value="FERM_domain"/>
</dbReference>
<dbReference type="EMBL" id="VHII01000003">
    <property type="protein sequence ID" value="KAF1393050.1"/>
    <property type="molecule type" value="Genomic_DNA"/>
</dbReference>
<dbReference type="SUPFAM" id="SSF47031">
    <property type="entry name" value="Second domain of FERM"/>
    <property type="match status" value="1"/>
</dbReference>
<protein>
    <recommendedName>
        <fullName evidence="15">FERM domain-containing protein</fullName>
    </recommendedName>
</protein>
<dbReference type="PANTHER" id="PTHR19981:SF34">
    <property type="entry name" value="TALIN-2"/>
    <property type="match status" value="1"/>
</dbReference>
<dbReference type="CDD" id="cd17172">
    <property type="entry name" value="FERM_F0_TLN2"/>
    <property type="match status" value="1"/>
</dbReference>
<evidence type="ECO:0000256" key="9">
    <source>
        <dbReference type="ARBA" id="ARBA00023212"/>
    </source>
</evidence>
<dbReference type="InterPro" id="IPR032425">
    <property type="entry name" value="FERM_f0"/>
</dbReference>
<dbReference type="FunFam" id="1.20.1420.10:FF:000002">
    <property type="entry name" value="Talin 2"/>
    <property type="match status" value="1"/>
</dbReference>
<feature type="domain" description="I/LWEQ" evidence="12">
    <location>
        <begin position="2268"/>
        <end position="2525"/>
    </location>
</feature>
<dbReference type="FunFam" id="3.10.20.90:FF:000066">
    <property type="entry name" value="Talin 1"/>
    <property type="match status" value="1"/>
</dbReference>
<evidence type="ECO:0000256" key="2">
    <source>
        <dbReference type="ARBA" id="ARBA00004246"/>
    </source>
</evidence>
<dbReference type="InterPro" id="IPR014352">
    <property type="entry name" value="FERM/acyl-CoA-bd_prot_sf"/>
</dbReference>
<keyword evidence="4" id="KW-1003">Cell membrane</keyword>
<dbReference type="InterPro" id="IPR057346">
    <property type="entry name" value="Talin1/2_VBS2"/>
</dbReference>
<dbReference type="InterPro" id="IPR002404">
    <property type="entry name" value="IRS_PTB"/>
</dbReference>
<dbReference type="PROSITE" id="PS00661">
    <property type="entry name" value="FERM_2"/>
    <property type="match status" value="1"/>
</dbReference>
<dbReference type="InterPro" id="IPR029071">
    <property type="entry name" value="Ubiquitin-like_domsf"/>
</dbReference>
<dbReference type="InterPro" id="IPR035963">
    <property type="entry name" value="FERM_2"/>
</dbReference>
<dbReference type="SMART" id="SM01244">
    <property type="entry name" value="IRS"/>
    <property type="match status" value="1"/>
</dbReference>
<dbReference type="InterPro" id="IPR054060">
    <property type="entry name" value="TLN1-like_RS"/>
</dbReference>
<dbReference type="GO" id="GO:0005925">
    <property type="term" value="C:focal adhesion"/>
    <property type="evidence" value="ECO:0007669"/>
    <property type="project" value="UniProtKB-SubCell"/>
</dbReference>
<reference evidence="13 14" key="1">
    <citation type="submission" date="2019-06" db="EMBL/GenBank/DDBJ databases">
        <title>A chromosome-scale genome assembly of the European perch, Perca fluviatilis.</title>
        <authorList>
            <person name="Roques C."/>
            <person name="Zahm M."/>
            <person name="Cabau C."/>
            <person name="Klopp C."/>
            <person name="Bouchez O."/>
            <person name="Donnadieu C."/>
            <person name="Kuhl H."/>
            <person name="Gislard M."/>
            <person name="Guendouz S."/>
            <person name="Journot L."/>
            <person name="Haffray P."/>
            <person name="Bestin A."/>
            <person name="Morvezen R."/>
            <person name="Feron R."/>
            <person name="Wen M."/>
            <person name="Jouanno E."/>
            <person name="Herpin A."/>
            <person name="Schartl M."/>
            <person name="Postlethwait J."/>
            <person name="Schaerlinger B."/>
            <person name="Chardard D."/>
            <person name="Lecocq T."/>
            <person name="Poncet C."/>
            <person name="Jaffrelo L."/>
            <person name="Lampietro C."/>
            <person name="Guiguen Y."/>
        </authorList>
    </citation>
    <scope>NUCLEOTIDE SEQUENCE [LARGE SCALE GENOMIC DNA]</scope>
    <source>
        <tissue evidence="13">Blood</tissue>
    </source>
</reference>
<dbReference type="Gene3D" id="1.20.120.230">
    <property type="entry name" value="Alpha-catenin/vinculin-like"/>
    <property type="match status" value="4"/>
</dbReference>
<name>A0A6A5FFH4_PERFL</name>
<dbReference type="FunFam" id="1.20.1420.10:FF:000001">
    <property type="entry name" value="Talin 2"/>
    <property type="match status" value="1"/>
</dbReference>
<dbReference type="FunFam" id="1.20.1420.10:FF:000006">
    <property type="entry name" value="Talin 2"/>
    <property type="match status" value="1"/>
</dbReference>
<dbReference type="Pfam" id="PF02174">
    <property type="entry name" value="IRS"/>
    <property type="match status" value="1"/>
</dbReference>
<dbReference type="InterPro" id="IPR037438">
    <property type="entry name" value="Talin1/2-RS"/>
</dbReference>
<evidence type="ECO:0000256" key="7">
    <source>
        <dbReference type="ARBA" id="ARBA00022949"/>
    </source>
</evidence>
<evidence type="ECO:0000256" key="5">
    <source>
        <dbReference type="ARBA" id="ARBA00022490"/>
    </source>
</evidence>
<dbReference type="InterPro" id="IPR049108">
    <property type="entry name" value="Talin_R4"/>
</dbReference>
<dbReference type="Gene3D" id="2.30.29.30">
    <property type="entry name" value="Pleckstrin-homology domain (PH domain)/Phosphotyrosine-binding domain (PTB)"/>
    <property type="match status" value="1"/>
</dbReference>
<dbReference type="Pfam" id="PF16511">
    <property type="entry name" value="FERM_f0"/>
    <property type="match status" value="1"/>
</dbReference>
<dbReference type="Gene3D" id="1.20.1420.10">
    <property type="entry name" value="Talin, central domain"/>
    <property type="match status" value="8"/>
</dbReference>
<dbReference type="GO" id="GO:0030036">
    <property type="term" value="P:actin cytoskeleton organization"/>
    <property type="evidence" value="ECO:0007669"/>
    <property type="project" value="TreeGrafter"/>
</dbReference>
<keyword evidence="6" id="KW-0597">Phosphoprotein</keyword>
<dbReference type="InterPro" id="IPR036476">
    <property type="entry name" value="Talin_cent_sf"/>
</dbReference>
<comment type="caution">
    <text evidence="13">The sequence shown here is derived from an EMBL/GenBank/DDBJ whole genome shotgun (WGS) entry which is preliminary data.</text>
</comment>
<dbReference type="PROSITE" id="PS50945">
    <property type="entry name" value="I_LWEQ"/>
    <property type="match status" value="1"/>
</dbReference>
<dbReference type="CDD" id="cd14473">
    <property type="entry name" value="FERM_B-lobe"/>
    <property type="match status" value="1"/>
</dbReference>
<dbReference type="FunFam" id="1.20.1420.10:FF:000004">
    <property type="entry name" value="Talin 2"/>
    <property type="match status" value="1"/>
</dbReference>
<evidence type="ECO:0000313" key="14">
    <source>
        <dbReference type="Proteomes" id="UP000465112"/>
    </source>
</evidence>
<dbReference type="FunFam" id="1.20.120.230:FF:000004">
    <property type="entry name" value="Talin 2"/>
    <property type="match status" value="1"/>
</dbReference>
<evidence type="ECO:0000256" key="3">
    <source>
        <dbReference type="ARBA" id="ARBA00004413"/>
    </source>
</evidence>
<dbReference type="Proteomes" id="UP000465112">
    <property type="component" value="Chromosome 3"/>
</dbReference>
<dbReference type="FunFam" id="1.20.1420.10:FF:000007">
    <property type="entry name" value="Talin 2"/>
    <property type="match status" value="1"/>
</dbReference>
<dbReference type="CDD" id="cd10569">
    <property type="entry name" value="FERM_C_Talin"/>
    <property type="match status" value="1"/>
</dbReference>
<dbReference type="Pfam" id="PF21896">
    <property type="entry name" value="Talin_IBS2B"/>
    <property type="match status" value="3"/>
</dbReference>
<dbReference type="GO" id="GO:0051015">
    <property type="term" value="F:actin filament binding"/>
    <property type="evidence" value="ECO:0007669"/>
    <property type="project" value="InterPro"/>
</dbReference>
<dbReference type="FunFam" id="3.10.20.90:FF:000028">
    <property type="entry name" value="Talin 2"/>
    <property type="match status" value="1"/>
</dbReference>
<organism evidence="13 14">
    <name type="scientific">Perca fluviatilis</name>
    <name type="common">European perch</name>
    <dbReference type="NCBI Taxonomy" id="8168"/>
    <lineage>
        <taxon>Eukaryota</taxon>
        <taxon>Metazoa</taxon>
        <taxon>Chordata</taxon>
        <taxon>Craniata</taxon>
        <taxon>Vertebrata</taxon>
        <taxon>Euteleostomi</taxon>
        <taxon>Actinopterygii</taxon>
        <taxon>Neopterygii</taxon>
        <taxon>Teleostei</taxon>
        <taxon>Neoteleostei</taxon>
        <taxon>Acanthomorphata</taxon>
        <taxon>Eupercaria</taxon>
        <taxon>Perciformes</taxon>
        <taxon>Percoidei</taxon>
        <taxon>Percidae</taxon>
        <taxon>Percinae</taxon>
        <taxon>Perca</taxon>
    </lineage>
</organism>
<dbReference type="SUPFAM" id="SSF50729">
    <property type="entry name" value="PH domain-like"/>
    <property type="match status" value="1"/>
</dbReference>
<dbReference type="FunFam" id="1.20.120.230:FF:000003">
    <property type="entry name" value="Talin 2"/>
    <property type="match status" value="1"/>
</dbReference>
<dbReference type="SUPFAM" id="SSF47220">
    <property type="entry name" value="alpha-catenin/vinculin-like"/>
    <property type="match status" value="6"/>
</dbReference>
<evidence type="ECO:0008006" key="15">
    <source>
        <dbReference type="Google" id="ProtNLM"/>
    </source>
</evidence>
<dbReference type="FunFam" id="2.30.29.30:FF:000028">
    <property type="entry name" value="Talin 2"/>
    <property type="match status" value="1"/>
</dbReference>
<evidence type="ECO:0000259" key="11">
    <source>
        <dbReference type="PROSITE" id="PS50057"/>
    </source>
</evidence>
<dbReference type="Pfam" id="PF09141">
    <property type="entry name" value="Talin_middle"/>
    <property type="match status" value="1"/>
</dbReference>
<dbReference type="InterPro" id="IPR015224">
    <property type="entry name" value="Talin_cent"/>
</dbReference>
<dbReference type="GO" id="GO:0005737">
    <property type="term" value="C:cytoplasm"/>
    <property type="evidence" value="ECO:0007669"/>
    <property type="project" value="TreeGrafter"/>
</dbReference>
<dbReference type="InterPro" id="IPR054082">
    <property type="entry name" value="Talin_IBS2B"/>
</dbReference>
<keyword evidence="14" id="KW-1185">Reference proteome</keyword>
<dbReference type="GO" id="GO:0001726">
    <property type="term" value="C:ruffle"/>
    <property type="evidence" value="ECO:0007669"/>
    <property type="project" value="InterPro"/>
</dbReference>
<evidence type="ECO:0000256" key="1">
    <source>
        <dbReference type="ARBA" id="ARBA00004245"/>
    </source>
</evidence>
<gene>
    <name evidence="13" type="ORF">PFLUV_G00034380</name>
</gene>
<dbReference type="InterPro" id="IPR002558">
    <property type="entry name" value="ILWEQ_dom"/>
</dbReference>
<dbReference type="SMART" id="SM00295">
    <property type="entry name" value="B41"/>
    <property type="match status" value="1"/>
</dbReference>
<dbReference type="Pfam" id="PF25177">
    <property type="entry name" value="Talin_VBS2"/>
    <property type="match status" value="1"/>
</dbReference>
<dbReference type="Gene3D" id="1.20.1410.10">
    <property type="entry name" value="I/LWEQ domain"/>
    <property type="match status" value="1"/>
</dbReference>
<dbReference type="GO" id="GO:0034329">
    <property type="term" value="P:cell junction assembly"/>
    <property type="evidence" value="ECO:0007669"/>
    <property type="project" value="UniProtKB-ARBA"/>
</dbReference>
<dbReference type="Gene3D" id="1.20.80.10">
    <property type="match status" value="1"/>
</dbReference>
<dbReference type="FunFam" id="1.20.1410.10:FF:000001">
    <property type="entry name" value="Talin 2"/>
    <property type="match status" value="1"/>
</dbReference>
<evidence type="ECO:0000256" key="10">
    <source>
        <dbReference type="SAM" id="Coils"/>
    </source>
</evidence>
<dbReference type="GO" id="GO:0005886">
    <property type="term" value="C:plasma membrane"/>
    <property type="evidence" value="ECO:0007669"/>
    <property type="project" value="UniProtKB-SubCell"/>
</dbReference>
<dbReference type="InterPro" id="IPR019747">
    <property type="entry name" value="FERM_CS"/>
</dbReference>
<dbReference type="GO" id="GO:0005178">
    <property type="term" value="F:integrin binding"/>
    <property type="evidence" value="ECO:0007669"/>
    <property type="project" value="TreeGrafter"/>
</dbReference>
<proteinExistence type="predicted"/>
<accession>A0A6A5FFH4</accession>
<dbReference type="PANTHER" id="PTHR19981">
    <property type="entry name" value="TALIN"/>
    <property type="match status" value="1"/>
</dbReference>
<dbReference type="FunFam" id="1.20.1420.10:FF:000005">
    <property type="entry name" value="Talin 2"/>
    <property type="match status" value="1"/>
</dbReference>
<dbReference type="GO" id="GO:0098609">
    <property type="term" value="P:cell-cell adhesion"/>
    <property type="evidence" value="ECO:0007669"/>
    <property type="project" value="TreeGrafter"/>
</dbReference>
<keyword evidence="8" id="KW-0472">Membrane</keyword>
<dbReference type="Gene3D" id="3.10.20.90">
    <property type="entry name" value="Phosphatidylinositol 3-kinase Catalytic Subunit, Chain A, domain 1"/>
    <property type="match status" value="2"/>
</dbReference>
<evidence type="ECO:0000256" key="6">
    <source>
        <dbReference type="ARBA" id="ARBA00022553"/>
    </source>
</evidence>
<dbReference type="SMART" id="SM00307">
    <property type="entry name" value="ILWEQ"/>
    <property type="match status" value="1"/>
</dbReference>
<dbReference type="InterPro" id="IPR015009">
    <property type="entry name" value="Vinculin-bd_dom"/>
</dbReference>
<keyword evidence="10" id="KW-0175">Coiled coil</keyword>
<dbReference type="InterPro" id="IPR019749">
    <property type="entry name" value="Band_41_domain"/>
</dbReference>
<dbReference type="Pfam" id="PF01608">
    <property type="entry name" value="I_LWEQ"/>
    <property type="match status" value="1"/>
</dbReference>
<dbReference type="SUPFAM" id="SSF54236">
    <property type="entry name" value="Ubiquitin-like"/>
    <property type="match status" value="1"/>
</dbReference>
<comment type="subcellular location">
    <subcellularLocation>
        <location evidence="2">Cell junction</location>
        <location evidence="2">Focal adhesion</location>
    </subcellularLocation>
    <subcellularLocation>
        <location evidence="3">Cell membrane</location>
        <topology evidence="3">Peripheral membrane protein</topology>
        <orientation evidence="3">Cytoplasmic side</orientation>
    </subcellularLocation>
    <subcellularLocation>
        <location evidence="1">Cytoplasm</location>
        <location evidence="1">Cytoskeleton</location>
    </subcellularLocation>
</comment>
<feature type="domain" description="FERM" evidence="11">
    <location>
        <begin position="88"/>
        <end position="406"/>
    </location>
</feature>
<evidence type="ECO:0000256" key="4">
    <source>
        <dbReference type="ARBA" id="ARBA00022475"/>
    </source>
</evidence>
<dbReference type="Pfam" id="PF21692">
    <property type="entry name" value="Talin_R4"/>
    <property type="match status" value="1"/>
</dbReference>
<dbReference type="GO" id="GO:0005200">
    <property type="term" value="F:structural constituent of cytoskeleton"/>
    <property type="evidence" value="ECO:0007669"/>
    <property type="project" value="InterPro"/>
</dbReference>
<dbReference type="SUPFAM" id="SSF109885">
    <property type="entry name" value="I/LWEQ domain"/>
    <property type="match status" value="4"/>
</dbReference>
<evidence type="ECO:0000256" key="8">
    <source>
        <dbReference type="ARBA" id="ARBA00023136"/>
    </source>
</evidence>
<keyword evidence="5" id="KW-0963">Cytoplasm</keyword>
<feature type="coiled-coil region" evidence="10">
    <location>
        <begin position="2493"/>
        <end position="2520"/>
    </location>
</feature>
<dbReference type="GO" id="GO:0005856">
    <property type="term" value="C:cytoskeleton"/>
    <property type="evidence" value="ECO:0007669"/>
    <property type="project" value="UniProtKB-SubCell"/>
</dbReference>
<dbReference type="InterPro" id="IPR011993">
    <property type="entry name" value="PH-like_dom_sf"/>
</dbReference>
<keyword evidence="7" id="KW-0965">Cell junction</keyword>
<evidence type="ECO:0000313" key="13">
    <source>
        <dbReference type="EMBL" id="KAF1393050.1"/>
    </source>
</evidence>
<dbReference type="Pfam" id="PF08913">
    <property type="entry name" value="VBS"/>
    <property type="match status" value="1"/>
</dbReference>
<dbReference type="Pfam" id="PF21865">
    <property type="entry name" value="TLN1-like_RS"/>
    <property type="match status" value="3"/>
</dbReference>
<dbReference type="FunFam" id="1.20.120.230:FF:000009">
    <property type="entry name" value="Talin 2"/>
    <property type="match status" value="1"/>
</dbReference>
<keyword evidence="9" id="KW-0206">Cytoskeleton</keyword>